<organism evidence="2 3">
    <name type="scientific">Caenorhabditis angaria</name>
    <dbReference type="NCBI Taxonomy" id="860376"/>
    <lineage>
        <taxon>Eukaryota</taxon>
        <taxon>Metazoa</taxon>
        <taxon>Ecdysozoa</taxon>
        <taxon>Nematoda</taxon>
        <taxon>Chromadorea</taxon>
        <taxon>Rhabditida</taxon>
        <taxon>Rhabditina</taxon>
        <taxon>Rhabditomorpha</taxon>
        <taxon>Rhabditoidea</taxon>
        <taxon>Rhabditidae</taxon>
        <taxon>Peloderinae</taxon>
        <taxon>Caenorhabditis</taxon>
    </lineage>
</organism>
<feature type="signal peptide" evidence="1">
    <location>
        <begin position="1"/>
        <end position="24"/>
    </location>
</feature>
<dbReference type="AlphaFoldDB" id="A0A9P1J413"/>
<feature type="chain" id="PRO_5040268159" description="DUF3456 domain-containing protein" evidence="1">
    <location>
        <begin position="25"/>
        <end position="112"/>
    </location>
</feature>
<proteinExistence type="predicted"/>
<protein>
    <recommendedName>
        <fullName evidence="4">DUF3456 domain-containing protein</fullName>
    </recommendedName>
</protein>
<comment type="caution">
    <text evidence="2">The sequence shown here is derived from an EMBL/GenBank/DDBJ whole genome shotgun (WGS) entry which is preliminary data.</text>
</comment>
<dbReference type="OrthoDB" id="10257739at2759"/>
<accession>A0A9P1J413</accession>
<evidence type="ECO:0000313" key="3">
    <source>
        <dbReference type="Proteomes" id="UP001152747"/>
    </source>
</evidence>
<sequence>MLRICIIFSIFLVSHVFLTDPGKGFNPTKCEVCQVVALEWGAKASRIHSRTETEFEDLFDNFCHNFNEYKVHKEKTGIERFARGPSKTIETLKEMRAKGVKVSILGKVLLCN</sequence>
<evidence type="ECO:0008006" key="4">
    <source>
        <dbReference type="Google" id="ProtNLM"/>
    </source>
</evidence>
<evidence type="ECO:0000313" key="2">
    <source>
        <dbReference type="EMBL" id="CAI5456230.1"/>
    </source>
</evidence>
<evidence type="ECO:0000256" key="1">
    <source>
        <dbReference type="SAM" id="SignalP"/>
    </source>
</evidence>
<dbReference type="EMBL" id="CANHGI010000006">
    <property type="protein sequence ID" value="CAI5456230.1"/>
    <property type="molecule type" value="Genomic_DNA"/>
</dbReference>
<keyword evidence="1" id="KW-0732">Signal</keyword>
<dbReference type="PANTHER" id="PTHR15382:SF8">
    <property type="entry name" value="CANOPY B"/>
    <property type="match status" value="1"/>
</dbReference>
<dbReference type="Proteomes" id="UP001152747">
    <property type="component" value="Unassembled WGS sequence"/>
</dbReference>
<gene>
    <name evidence="2" type="ORF">CAMP_LOCUS18867</name>
</gene>
<name>A0A9P1J413_9PELO</name>
<keyword evidence="3" id="KW-1185">Reference proteome</keyword>
<dbReference type="PANTHER" id="PTHR15382">
    <property type="entry name" value="CTG4A-RELATED"/>
    <property type="match status" value="1"/>
</dbReference>
<reference evidence="2" key="1">
    <citation type="submission" date="2022-11" db="EMBL/GenBank/DDBJ databases">
        <authorList>
            <person name="Kikuchi T."/>
        </authorList>
    </citation>
    <scope>NUCLEOTIDE SEQUENCE</scope>
    <source>
        <strain evidence="2">PS1010</strain>
    </source>
</reference>